<dbReference type="OrthoDB" id="20321at10239"/>
<reference evidence="3 6" key="2">
    <citation type="submission" date="2020-06" db="EMBL/GenBank/DDBJ databases">
        <authorList>
            <person name="Puxty R.J."/>
            <person name="Weihe C."/>
            <person name="Marston M.F."/>
            <person name="Martiny J.B.H."/>
        </authorList>
    </citation>
    <scope>NUCLEOTIDE SEQUENCE [LARGE SCALE GENOMIC DNA]</scope>
    <source>
        <strain evidence="3">0809CC03</strain>
    </source>
</reference>
<evidence type="ECO:0000313" key="6">
    <source>
        <dbReference type="Proteomes" id="UP000510897"/>
    </source>
</evidence>
<gene>
    <name evidence="1" type="ORF">C490910_136</name>
    <name evidence="3" type="ORF">CC030809_00131</name>
    <name evidence="2" type="ORF">S420910_135</name>
</gene>
<evidence type="ECO:0000313" key="2">
    <source>
        <dbReference type="EMBL" id="AOV62323.1"/>
    </source>
</evidence>
<proteinExistence type="predicted"/>
<protein>
    <submittedName>
        <fullName evidence="1">Terminase small subunit</fullName>
    </submittedName>
</protein>
<accession>A0A1D8KTR3</accession>
<reference evidence="4 5" key="1">
    <citation type="journal article" date="2016" name="Virology">
        <title>The genomic content and context of auxiliary metabolic genes in marine cyanomyoviruses.</title>
        <authorList>
            <person name="Crummett L.T."/>
            <person name="Puxty R.J."/>
            <person name="Weihe C."/>
            <person name="Marston M.F."/>
            <person name="Martiny J.B."/>
        </authorList>
    </citation>
    <scope>NUCLEOTIDE SEQUENCE [LARGE SCALE GENOMIC DNA]</scope>
    <source>
        <strain evidence="1">0910CC49</strain>
        <strain evidence="2">0910SB42</strain>
    </source>
</reference>
<evidence type="ECO:0000313" key="5">
    <source>
        <dbReference type="Proteomes" id="UP000226384"/>
    </source>
</evidence>
<dbReference type="Pfam" id="PF11053">
    <property type="entry name" value="DNA_Packaging"/>
    <property type="match status" value="1"/>
</dbReference>
<sequence>MSNFDPIDEALNIESEIVKQPKTYDLTRIDDEEELVVSDRNDKQKDYEYARANLYSLMEKGQEAVAGALELAQEGDSARSYEVAINGVKSMAEVAEKLLDLQKKVKDLDEVSVTNTQNNVTNNSVFVGSTTELQKMIKEGMLNKLPES</sequence>
<dbReference type="EMBL" id="KU686212">
    <property type="protein sequence ID" value="AOV62060.1"/>
    <property type="molecule type" value="Genomic_DNA"/>
</dbReference>
<dbReference type="EMBL" id="MT586120">
    <property type="protein sequence ID" value="QLF86187.1"/>
    <property type="molecule type" value="Genomic_DNA"/>
</dbReference>
<dbReference type="InterPro" id="IPR020342">
    <property type="entry name" value="Phage_T4_Gp16_DNA-pack"/>
</dbReference>
<organism evidence="1 4">
    <name type="scientific">Synechococcus phage S-CAM7</name>
    <dbReference type="NCBI Taxonomy" id="1883368"/>
    <lineage>
        <taxon>Viruses</taxon>
        <taxon>Duplodnaviria</taxon>
        <taxon>Heunggongvirae</taxon>
        <taxon>Uroviricota</taxon>
        <taxon>Caudoviricetes</taxon>
        <taxon>Pantevenvirales</taxon>
        <taxon>Kyanoviridae</taxon>
        <taxon>Mazuvirus</taxon>
        <taxon>Mazuvirus scam7</taxon>
    </lineage>
</organism>
<dbReference type="EMBL" id="KU686213">
    <property type="protein sequence ID" value="AOV62323.1"/>
    <property type="molecule type" value="Genomic_DNA"/>
</dbReference>
<name>A0A1D8KTR3_9CAUD</name>
<dbReference type="Proteomes" id="UP000510897">
    <property type="component" value="Segment"/>
</dbReference>
<evidence type="ECO:0000313" key="3">
    <source>
        <dbReference type="EMBL" id="QLF86187.1"/>
    </source>
</evidence>
<dbReference type="GeneID" id="30308190"/>
<dbReference type="RefSeq" id="YP_009323069.1">
    <property type="nucleotide sequence ID" value="NC_031927.1"/>
</dbReference>
<dbReference type="Gene3D" id="1.10.287.1060">
    <property type="entry name" value="ESAT-6-like"/>
    <property type="match status" value="1"/>
</dbReference>
<evidence type="ECO:0000313" key="1">
    <source>
        <dbReference type="EMBL" id="AOV62060.1"/>
    </source>
</evidence>
<dbReference type="Proteomes" id="UP000226384">
    <property type="component" value="Segment"/>
</dbReference>
<dbReference type="Proteomes" id="UP000203902">
    <property type="component" value="Segment"/>
</dbReference>
<reference evidence="3 6" key="3">
    <citation type="submission" date="2020-07" db="EMBL/GenBank/DDBJ databases">
        <title>Signatures of coevolution in a cyanophage population.</title>
        <authorList>
            <person name="Abebe J."/>
        </authorList>
    </citation>
    <scope>NUCLEOTIDE SEQUENCE [LARGE SCALE GENOMIC DNA]</scope>
    <source>
        <strain evidence="3">0809CC03</strain>
    </source>
</reference>
<evidence type="ECO:0000313" key="4">
    <source>
        <dbReference type="Proteomes" id="UP000203902"/>
    </source>
</evidence>
<keyword evidence="4" id="KW-1185">Reference proteome</keyword>
<dbReference type="KEGG" id="vg:30308190"/>